<dbReference type="HOGENOM" id="CLU_469099_0_0_6"/>
<reference evidence="1" key="1">
    <citation type="submission" date="2009-01" db="EMBL/GenBank/DDBJ databases">
        <title>Complete sequence of chromosome of Francisella philomiragia subsp. philomiragia ATCC 25017.</title>
        <authorList>
            <consortium name="US DOE Joint Genome Institute"/>
            <person name="Copeland A."/>
            <person name="Lucas S."/>
            <person name="Lapidus A."/>
            <person name="Barry K."/>
            <person name="Detter J.C."/>
            <person name="Glavina del Rio T."/>
            <person name="Hammon N."/>
            <person name="Israni S."/>
            <person name="Dalin E."/>
            <person name="Tice H."/>
            <person name="Pitluck S."/>
            <person name="Chain P."/>
            <person name="Malfatti S."/>
            <person name="Shin M."/>
            <person name="Vergez L."/>
            <person name="Schmutz J."/>
            <person name="Larimer F."/>
            <person name="Land M."/>
            <person name="Hauser L."/>
            <person name="Richardson P."/>
        </authorList>
    </citation>
    <scope>NUCLEOTIDE SEQUENCE</scope>
    <source>
        <strain evidence="1">ATCC 25017</strain>
    </source>
</reference>
<proteinExistence type="predicted"/>
<gene>
    <name evidence="1" type="ordered locus">Fphi_1823</name>
</gene>
<organism evidence="1">
    <name type="scientific">Francisella philomiragia subsp. philomiragia (strain ATCC 25017 / CCUG 19701 / FSC 153 / O#319-036)</name>
    <dbReference type="NCBI Taxonomy" id="484022"/>
    <lineage>
        <taxon>Bacteria</taxon>
        <taxon>Pseudomonadati</taxon>
        <taxon>Pseudomonadota</taxon>
        <taxon>Gammaproteobacteria</taxon>
        <taxon>Thiotrichales</taxon>
        <taxon>Francisellaceae</taxon>
        <taxon>Francisella</taxon>
    </lineage>
</organism>
<name>B0U0U7_FRAP2</name>
<accession>B0U0U7</accession>
<dbReference type="AlphaFoldDB" id="B0U0U7"/>
<dbReference type="KEGG" id="fph:Fphi_1823"/>
<protein>
    <submittedName>
        <fullName evidence="1">Uncharacterized protein</fullName>
    </submittedName>
</protein>
<dbReference type="EMBL" id="CP000937">
    <property type="protein sequence ID" value="ABZ88050.1"/>
    <property type="molecule type" value="Genomic_DNA"/>
</dbReference>
<sequence>MEDNLDDTQSNAISLYEINSKKETIETKCKGRGKLLYQLIDLINEDTCALLSFSSSIFPDFPTNFFQNQYLELIEKIYDKSIKDKNNWLAKYIFRHSLYMSIYYIRLVQSCEERNLKVIHIAKALSAILNSFDTFLDYYKKYGDRFNLVVINKDLEIDFSSSNNMIMDSVSQISKHITYSRKIITFLNLIKNHKNISSIKDKSYNLNSDVSYMNIFKAVYRWDLYYDFSKIQNKNFIKYIIDTDNIFPRIENYRKYYNTVTLKSLSVALFHRLNLLLNIHHAYEQIEEIKNNLNSRIYTYQEVYDELTQDEIFKNEQSSAQVIKFLDNIFLGKKEINCYELSERFNKMNISDEDFDLNTCIEEELVDEIRNLQVINLTDSIFDFINKLYSDEENPFDISFDYESSNIEFLKNPLDIDKPIKDIIVDLANNIEEINPATKYDWEDKFNISDLDRNQYHLKMKKHPFYREILKNYKDDENLEINAYKEFFSSDINEVIKMWIRKSTNEKKETGGDWLYILDIIIICKIFGIDIPGQGGFSKLLDRELHRKEREMFKINIRFNYTFIVWLAYHGEYLEYIKSKN</sequence>
<evidence type="ECO:0000313" key="1">
    <source>
        <dbReference type="EMBL" id="ABZ88050.1"/>
    </source>
</evidence>